<sequence>MSHDVDPDAIQRLQNVSLWYKKAGAGGVQSAAKLKELQTKHDTQGQLAQFQKDAKREDEIKDASIAEQLAALAGVAKLHSVLEAATVEGGGKVIVIGDEEFDDRAMLKVGEVPEEQRDVAKRKLYGFQISVLGKSYWAFLRN</sequence>
<reference evidence="1 2" key="1">
    <citation type="submission" date="2016-02" db="EMBL/GenBank/DDBJ databases">
        <title>Genome analysis of coral dinoflagellate symbionts highlights evolutionary adaptations to a symbiotic lifestyle.</title>
        <authorList>
            <person name="Aranda M."/>
            <person name="Li Y."/>
            <person name="Liew Y.J."/>
            <person name="Baumgarten S."/>
            <person name="Simakov O."/>
            <person name="Wilson M."/>
            <person name="Piel J."/>
            <person name="Ashoor H."/>
            <person name="Bougouffa S."/>
            <person name="Bajic V.B."/>
            <person name="Ryu T."/>
            <person name="Ravasi T."/>
            <person name="Bayer T."/>
            <person name="Micklem G."/>
            <person name="Kim H."/>
            <person name="Bhak J."/>
            <person name="Lajeunesse T.C."/>
            <person name="Voolstra C.R."/>
        </authorList>
    </citation>
    <scope>NUCLEOTIDE SEQUENCE [LARGE SCALE GENOMIC DNA]</scope>
    <source>
        <strain evidence="1 2">CCMP2467</strain>
    </source>
</reference>
<dbReference type="EMBL" id="LSRX01000856">
    <property type="protein sequence ID" value="OLP87523.1"/>
    <property type="molecule type" value="Genomic_DNA"/>
</dbReference>
<dbReference type="Proteomes" id="UP000186817">
    <property type="component" value="Unassembled WGS sequence"/>
</dbReference>
<comment type="caution">
    <text evidence="1">The sequence shown here is derived from an EMBL/GenBank/DDBJ whole genome shotgun (WGS) entry which is preliminary data.</text>
</comment>
<dbReference type="AlphaFoldDB" id="A0A1Q9CX63"/>
<evidence type="ECO:0000313" key="2">
    <source>
        <dbReference type="Proteomes" id="UP000186817"/>
    </source>
</evidence>
<accession>A0A1Q9CX63</accession>
<name>A0A1Q9CX63_SYMMI</name>
<proteinExistence type="predicted"/>
<keyword evidence="2" id="KW-1185">Reference proteome</keyword>
<evidence type="ECO:0000313" key="1">
    <source>
        <dbReference type="EMBL" id="OLP87523.1"/>
    </source>
</evidence>
<protein>
    <submittedName>
        <fullName evidence="1">Uncharacterized protein</fullName>
    </submittedName>
</protein>
<gene>
    <name evidence="1" type="ORF">AK812_SmicGene31245</name>
</gene>
<organism evidence="1 2">
    <name type="scientific">Symbiodinium microadriaticum</name>
    <name type="common">Dinoflagellate</name>
    <name type="synonym">Zooxanthella microadriatica</name>
    <dbReference type="NCBI Taxonomy" id="2951"/>
    <lineage>
        <taxon>Eukaryota</taxon>
        <taxon>Sar</taxon>
        <taxon>Alveolata</taxon>
        <taxon>Dinophyceae</taxon>
        <taxon>Suessiales</taxon>
        <taxon>Symbiodiniaceae</taxon>
        <taxon>Symbiodinium</taxon>
    </lineage>
</organism>